<evidence type="ECO:0000313" key="1">
    <source>
        <dbReference type="EMBL" id="TKI83901.1"/>
    </source>
</evidence>
<accession>A0A4U3AA60</accession>
<name>A0A4U3AA60_9BACI</name>
<dbReference type="Proteomes" id="UP000305222">
    <property type="component" value="Unassembled WGS sequence"/>
</dbReference>
<sequence length="28" mass="3177">MNILLMTDKLITGGAESYFCKLESNLRD</sequence>
<comment type="caution">
    <text evidence="1">The sequence shown here is derived from an EMBL/GenBank/DDBJ whole genome shotgun (WGS) entry which is preliminary data.</text>
</comment>
<dbReference type="EMBL" id="SZON01002802">
    <property type="protein sequence ID" value="TKI83901.1"/>
    <property type="molecule type" value="Genomic_DNA"/>
</dbReference>
<keyword evidence="1" id="KW-0808">Transferase</keyword>
<organism evidence="1 2">
    <name type="scientific">Bacillus wiedmannii</name>
    <dbReference type="NCBI Taxonomy" id="1890302"/>
    <lineage>
        <taxon>Bacteria</taxon>
        <taxon>Bacillati</taxon>
        <taxon>Bacillota</taxon>
        <taxon>Bacilli</taxon>
        <taxon>Bacillales</taxon>
        <taxon>Bacillaceae</taxon>
        <taxon>Bacillus</taxon>
        <taxon>Bacillus cereus group</taxon>
    </lineage>
</organism>
<gene>
    <name evidence="1" type="ORF">FC699_31825</name>
</gene>
<reference evidence="1 2" key="1">
    <citation type="journal article" date="2019" name="Environ. Microbiol.">
        <title>An active ?-lactamase is a part of an orchestrated cell wall stress resistance network of Bacillus subtilis and related rhizosphere species.</title>
        <authorList>
            <person name="Bucher T."/>
            <person name="Keren-Paz A."/>
            <person name="Hausser J."/>
            <person name="Olender T."/>
            <person name="Cytryn E."/>
            <person name="Kolodkin-Gal I."/>
        </authorList>
    </citation>
    <scope>NUCLEOTIDE SEQUENCE [LARGE SCALE GENOMIC DNA]</scope>
    <source>
        <strain evidence="1 2">I5</strain>
    </source>
</reference>
<protein>
    <submittedName>
        <fullName evidence="1">Glycosyltransferase family 4 protein</fullName>
    </submittedName>
</protein>
<proteinExistence type="predicted"/>
<feature type="non-terminal residue" evidence="1">
    <location>
        <position position="28"/>
    </location>
</feature>
<dbReference type="GO" id="GO:0016740">
    <property type="term" value="F:transferase activity"/>
    <property type="evidence" value="ECO:0007669"/>
    <property type="project" value="UniProtKB-KW"/>
</dbReference>
<dbReference type="AlphaFoldDB" id="A0A4U3AA60"/>
<evidence type="ECO:0000313" key="2">
    <source>
        <dbReference type="Proteomes" id="UP000305222"/>
    </source>
</evidence>